<sequence length="148" mass="17862">MQQRKSLRLKHYDYRQPGYYYLTLCCQQRRPLFGHCLECRSYLNPYGIIARDYLYALPHHFPGCQIDSSIIMPHHLHCILVIPERYQFSVATLVGSYKSAVTNRVRRIHVGLTIWQRGYWDRVIRDKDELSNVREYMLNNPLRWCLRE</sequence>
<gene>
    <name evidence="2" type="ORF">ERHA53_10790</name>
</gene>
<dbReference type="InterPro" id="IPR036515">
    <property type="entry name" value="Transposase_17_sf"/>
</dbReference>
<proteinExistence type="predicted"/>
<name>A0ABM7MX72_ERWRD</name>
<dbReference type="PANTHER" id="PTHR36966:SF1">
    <property type="entry name" value="REP-ASSOCIATED TYROSINE TRANSPOSASE"/>
    <property type="match status" value="1"/>
</dbReference>
<reference evidence="2 3" key="1">
    <citation type="submission" date="2021-01" db="EMBL/GenBank/DDBJ databases">
        <title>Complete genome sequence of Erwinia rhapontici MAFF 311153.</title>
        <authorList>
            <person name="Morohoshi T."/>
            <person name="Someya N."/>
        </authorList>
    </citation>
    <scope>NUCLEOTIDE SEQUENCE [LARGE SCALE GENOMIC DNA]</scope>
    <source>
        <strain evidence="2 3">MAFF 311153</strain>
    </source>
</reference>
<dbReference type="Gene3D" id="3.30.70.1290">
    <property type="entry name" value="Transposase IS200-like"/>
    <property type="match status" value="1"/>
</dbReference>
<organism evidence="2 3">
    <name type="scientific">Erwinia rhapontici</name>
    <name type="common">Pectobacterium rhapontici</name>
    <dbReference type="NCBI Taxonomy" id="55212"/>
    <lineage>
        <taxon>Bacteria</taxon>
        <taxon>Pseudomonadati</taxon>
        <taxon>Pseudomonadota</taxon>
        <taxon>Gammaproteobacteria</taxon>
        <taxon>Enterobacterales</taxon>
        <taxon>Erwiniaceae</taxon>
        <taxon>Erwinia</taxon>
    </lineage>
</organism>
<dbReference type="SMART" id="SM01321">
    <property type="entry name" value="Y1_Tnp"/>
    <property type="match status" value="1"/>
</dbReference>
<dbReference type="PANTHER" id="PTHR36966">
    <property type="entry name" value="REP-ASSOCIATED TYROSINE TRANSPOSASE"/>
    <property type="match status" value="1"/>
</dbReference>
<evidence type="ECO:0000313" key="3">
    <source>
        <dbReference type="Proteomes" id="UP000677515"/>
    </source>
</evidence>
<accession>A0ABM7MX72</accession>
<protein>
    <recommendedName>
        <fullName evidence="1">Transposase IS200-like domain-containing protein</fullName>
    </recommendedName>
</protein>
<dbReference type="Pfam" id="PF01797">
    <property type="entry name" value="Y1_Tnp"/>
    <property type="match status" value="1"/>
</dbReference>
<dbReference type="Proteomes" id="UP000677515">
    <property type="component" value="Chromosome"/>
</dbReference>
<evidence type="ECO:0000259" key="1">
    <source>
        <dbReference type="SMART" id="SM01321"/>
    </source>
</evidence>
<dbReference type="EMBL" id="AP024329">
    <property type="protein sequence ID" value="BCQ33736.1"/>
    <property type="molecule type" value="Genomic_DNA"/>
</dbReference>
<evidence type="ECO:0000313" key="2">
    <source>
        <dbReference type="EMBL" id="BCQ33736.1"/>
    </source>
</evidence>
<dbReference type="InterPro" id="IPR002686">
    <property type="entry name" value="Transposase_17"/>
</dbReference>
<feature type="domain" description="Transposase IS200-like" evidence="1">
    <location>
        <begin position="16"/>
        <end position="140"/>
    </location>
</feature>
<dbReference type="InterPro" id="IPR052715">
    <property type="entry name" value="RAYT_transposase"/>
</dbReference>
<keyword evidence="3" id="KW-1185">Reference proteome</keyword>
<dbReference type="SUPFAM" id="SSF143422">
    <property type="entry name" value="Transposase IS200-like"/>
    <property type="match status" value="1"/>
</dbReference>